<gene>
    <name evidence="1" type="ORF">U0035_17070</name>
</gene>
<dbReference type="Gene3D" id="1.20.1440.60">
    <property type="entry name" value="23S rRNA-intervening sequence"/>
    <property type="match status" value="1"/>
</dbReference>
<keyword evidence="2" id="KW-1185">Reference proteome</keyword>
<dbReference type="InterPro" id="IPR036583">
    <property type="entry name" value="23S_rRNA_IVS_sf"/>
</dbReference>
<dbReference type="NCBIfam" id="TIGR02436">
    <property type="entry name" value="four helix bundle protein"/>
    <property type="match status" value="1"/>
</dbReference>
<dbReference type="InterPro" id="IPR012657">
    <property type="entry name" value="23S_rRNA-intervening_sequence"/>
</dbReference>
<dbReference type="Proteomes" id="UP001325680">
    <property type="component" value="Chromosome"/>
</dbReference>
<evidence type="ECO:0000313" key="1">
    <source>
        <dbReference type="EMBL" id="WQD37382.1"/>
    </source>
</evidence>
<dbReference type="RefSeq" id="WP_114792407.1">
    <property type="nucleotide sequence ID" value="NZ_CP139960.1"/>
</dbReference>
<sequence length="110" mass="12598">MFLKLNHQNLEAYKVSQSLLVDCYKISYTLPDHENFNMISQLRRAALSNVLNIAEGASRKSETERKRFFEIARGSVVEIDAILDAAAALDYLKNIPLDQLGLIYKTHLNW</sequence>
<dbReference type="Pfam" id="PF05635">
    <property type="entry name" value="23S_rRNA_IVP"/>
    <property type="match status" value="1"/>
</dbReference>
<dbReference type="PANTHER" id="PTHR38471">
    <property type="entry name" value="FOUR HELIX BUNDLE PROTEIN"/>
    <property type="match status" value="1"/>
</dbReference>
<name>A0ABZ0W782_9BACT</name>
<proteinExistence type="predicted"/>
<accession>A0ABZ0W782</accession>
<organism evidence="1 2">
    <name type="scientific">Niabella yanshanensis</name>
    <dbReference type="NCBI Taxonomy" id="577386"/>
    <lineage>
        <taxon>Bacteria</taxon>
        <taxon>Pseudomonadati</taxon>
        <taxon>Bacteroidota</taxon>
        <taxon>Chitinophagia</taxon>
        <taxon>Chitinophagales</taxon>
        <taxon>Chitinophagaceae</taxon>
        <taxon>Niabella</taxon>
    </lineage>
</organism>
<dbReference type="EMBL" id="CP139960">
    <property type="protein sequence ID" value="WQD37382.1"/>
    <property type="molecule type" value="Genomic_DNA"/>
</dbReference>
<evidence type="ECO:0000313" key="2">
    <source>
        <dbReference type="Proteomes" id="UP001325680"/>
    </source>
</evidence>
<dbReference type="PANTHER" id="PTHR38471:SF2">
    <property type="entry name" value="FOUR HELIX BUNDLE PROTEIN"/>
    <property type="match status" value="1"/>
</dbReference>
<protein>
    <submittedName>
        <fullName evidence="1">Four helix bundle protein</fullName>
    </submittedName>
</protein>
<reference evidence="1 2" key="1">
    <citation type="submission" date="2023-12" db="EMBL/GenBank/DDBJ databases">
        <title>Genome sequencing and assembly of bacterial species from a model synthetic community.</title>
        <authorList>
            <person name="Hogle S.L."/>
        </authorList>
    </citation>
    <scope>NUCLEOTIDE SEQUENCE [LARGE SCALE GENOMIC DNA]</scope>
    <source>
        <strain evidence="1 2">HAMBI_3031</strain>
    </source>
</reference>
<dbReference type="SUPFAM" id="SSF158446">
    <property type="entry name" value="IVS-encoded protein-like"/>
    <property type="match status" value="1"/>
</dbReference>